<dbReference type="Proteomes" id="UP000594454">
    <property type="component" value="Chromosome 1"/>
</dbReference>
<dbReference type="InParanoid" id="A0A7R8YM92"/>
<reference evidence="1 2" key="1">
    <citation type="submission" date="2020-11" db="EMBL/GenBank/DDBJ databases">
        <authorList>
            <person name="Wallbank WR R."/>
            <person name="Pardo Diaz C."/>
            <person name="Kozak K."/>
            <person name="Martin S."/>
            <person name="Jiggins C."/>
            <person name="Moest M."/>
            <person name="Warren A I."/>
            <person name="Generalovic N T."/>
            <person name="Byers J.R.P. K."/>
            <person name="Montejo-Kovacevich G."/>
            <person name="Yen C E."/>
        </authorList>
    </citation>
    <scope>NUCLEOTIDE SEQUENCE [LARGE SCALE GENOMIC DNA]</scope>
</reference>
<organism evidence="1 2">
    <name type="scientific">Hermetia illucens</name>
    <name type="common">Black soldier fly</name>
    <dbReference type="NCBI Taxonomy" id="343691"/>
    <lineage>
        <taxon>Eukaryota</taxon>
        <taxon>Metazoa</taxon>
        <taxon>Ecdysozoa</taxon>
        <taxon>Arthropoda</taxon>
        <taxon>Hexapoda</taxon>
        <taxon>Insecta</taxon>
        <taxon>Pterygota</taxon>
        <taxon>Neoptera</taxon>
        <taxon>Endopterygota</taxon>
        <taxon>Diptera</taxon>
        <taxon>Brachycera</taxon>
        <taxon>Stratiomyomorpha</taxon>
        <taxon>Stratiomyidae</taxon>
        <taxon>Hermetiinae</taxon>
        <taxon>Hermetia</taxon>
    </lineage>
</organism>
<accession>A0A7R8YM92</accession>
<name>A0A7R8YM92_HERIL</name>
<dbReference type="EMBL" id="LR899009">
    <property type="protein sequence ID" value="CAD7077941.1"/>
    <property type="molecule type" value="Genomic_DNA"/>
</dbReference>
<dbReference type="AlphaFoldDB" id="A0A7R8YM92"/>
<evidence type="ECO:0000313" key="2">
    <source>
        <dbReference type="Proteomes" id="UP000594454"/>
    </source>
</evidence>
<keyword evidence="2" id="KW-1185">Reference proteome</keyword>
<protein>
    <submittedName>
        <fullName evidence="1">Uncharacterized protein</fullName>
    </submittedName>
</protein>
<dbReference type="OrthoDB" id="10070006at2759"/>
<sequence length="272" mass="30910">MFATLLMILTPTNGQLNIQTINDSPGFTQIHLNKAEILMKSSIVLHIINPLEILNVINEFKINAKHLKEQQKSLILTELEHLTNKVNTLKPLDKRQKRGLINLVANDLPSSIENDSTNSNEHVIEPDRWLAGETKWAGTNEIYADVGACVNPNSVMPLINSSLLNSPRIRKKASHLTFSPNQIKIRPIEETKRQSANLLSTSQQQKFKRKTLKLYSVTSDVTLHVHLVFWLLNCQKIFADADRFIFQINYNEFIILVDCNFTNARCGKLSAE</sequence>
<gene>
    <name evidence="1" type="ORF">HERILL_LOCUS1239</name>
</gene>
<evidence type="ECO:0000313" key="1">
    <source>
        <dbReference type="EMBL" id="CAD7077941.1"/>
    </source>
</evidence>
<proteinExistence type="predicted"/>